<dbReference type="PROSITE" id="PS51414">
    <property type="entry name" value="HSR"/>
    <property type="match status" value="1"/>
</dbReference>
<name>A0A6J3DG87_AYTFU</name>
<dbReference type="InterPro" id="IPR019787">
    <property type="entry name" value="Znf_PHD-finger"/>
</dbReference>
<proteinExistence type="predicted"/>
<evidence type="ECO:0000256" key="6">
    <source>
        <dbReference type="SAM" id="MobiDB-lite"/>
    </source>
</evidence>
<dbReference type="PANTHER" id="PTHR46386:SF11">
    <property type="entry name" value="AUTOIMMUNE REGULATOR"/>
    <property type="match status" value="1"/>
</dbReference>
<keyword evidence="3" id="KW-0862">Zinc</keyword>
<evidence type="ECO:0000256" key="3">
    <source>
        <dbReference type="ARBA" id="ARBA00022833"/>
    </source>
</evidence>
<feature type="region of interest" description="Disordered" evidence="6">
    <location>
        <begin position="107"/>
        <end position="253"/>
    </location>
</feature>
<evidence type="ECO:0000259" key="8">
    <source>
        <dbReference type="PROSITE" id="PS51414"/>
    </source>
</evidence>
<dbReference type="InterPro" id="IPR019786">
    <property type="entry name" value="Zinc_finger_PHD-type_CS"/>
</dbReference>
<evidence type="ECO:0000256" key="4">
    <source>
        <dbReference type="ARBA" id="ARBA00023125"/>
    </source>
</evidence>
<keyword evidence="4" id="KW-0238">DNA-binding</keyword>
<dbReference type="GO" id="GO:0000981">
    <property type="term" value="F:DNA-binding transcription factor activity, RNA polymerase II-specific"/>
    <property type="evidence" value="ECO:0007669"/>
    <property type="project" value="TreeGrafter"/>
</dbReference>
<evidence type="ECO:0000313" key="9">
    <source>
        <dbReference type="Proteomes" id="UP000504639"/>
    </source>
</evidence>
<dbReference type="InterPro" id="IPR004865">
    <property type="entry name" value="HSR_dom"/>
</dbReference>
<dbReference type="GO" id="GO:0005737">
    <property type="term" value="C:cytoplasm"/>
    <property type="evidence" value="ECO:0007669"/>
    <property type="project" value="InterPro"/>
</dbReference>
<dbReference type="InterPro" id="IPR013083">
    <property type="entry name" value="Znf_RING/FYVE/PHD"/>
</dbReference>
<dbReference type="InParanoid" id="A0A6J3DG87"/>
<dbReference type="GO" id="GO:0005634">
    <property type="term" value="C:nucleus"/>
    <property type="evidence" value="ECO:0007669"/>
    <property type="project" value="InterPro"/>
</dbReference>
<dbReference type="InterPro" id="IPR043563">
    <property type="entry name" value="Sp110/Sp140/Sp140L-like"/>
</dbReference>
<evidence type="ECO:0000313" key="10">
    <source>
        <dbReference type="RefSeq" id="XP_032049135.1"/>
    </source>
</evidence>
<dbReference type="CDD" id="cd15539">
    <property type="entry name" value="PHD1_AIRE"/>
    <property type="match status" value="1"/>
</dbReference>
<dbReference type="PROSITE" id="PS01359">
    <property type="entry name" value="ZF_PHD_1"/>
    <property type="match status" value="1"/>
</dbReference>
<dbReference type="PANTHER" id="PTHR46386">
    <property type="entry name" value="NUCLEAR BODY PROTEIN SP140"/>
    <property type="match status" value="1"/>
</dbReference>
<sequence length="446" mass="47831">MAGPGGDGDLRQLLKLHRTEIAMAVDDVFPLLHGLADHDVVPEHVFKETLSQTEREGSHRAFHALLTWLLGRDVAAVRDFWAVLFKDYNLERYTRLRPLHSAFPKEVDLGRQRRSRRLSPSPTAPVPHRPQGKRKAPEERDGARMAQPSPRHAASPGPLTKAKTTKKLEGVDTTRSPRSSSSTKVGSRAGDELYDPAAGEELGARSRSRSLKPAARPRAPQSSGGLRATPQGCLPAPTMHSQDPTPQQENEDECAACGDGGELICCDGCPRAFHLACLVPPLPRVPSGTWQCGSCAVKPGQLREADKVAEQPPVIPGEEERGAHMGRGDGSVCSHCFSRIPTTQHCPVPNGNPGGLLLCSSCMGAPETGSVGSTVITGDHAHQAAKHVTRHNPSPLQAECGNPSGDPVLSRDELDALLGEGAWDGILQWAFQSMARPLADTHGLFV</sequence>
<keyword evidence="1" id="KW-0479">Metal-binding</keyword>
<keyword evidence="9" id="KW-1185">Reference proteome</keyword>
<dbReference type="SUPFAM" id="SSF57903">
    <property type="entry name" value="FYVE/PHD zinc finger"/>
    <property type="match status" value="1"/>
</dbReference>
<dbReference type="RefSeq" id="XP_032049135.1">
    <property type="nucleotide sequence ID" value="XM_032193244.1"/>
</dbReference>
<dbReference type="InterPro" id="IPR001965">
    <property type="entry name" value="Znf_PHD"/>
</dbReference>
<dbReference type="Pfam" id="PF00628">
    <property type="entry name" value="PHD"/>
    <property type="match status" value="1"/>
</dbReference>
<keyword evidence="2 5" id="KW-0863">Zinc-finger</keyword>
<dbReference type="Pfam" id="PF03172">
    <property type="entry name" value="HSR"/>
    <property type="match status" value="1"/>
</dbReference>
<evidence type="ECO:0000256" key="2">
    <source>
        <dbReference type="ARBA" id="ARBA00022771"/>
    </source>
</evidence>
<dbReference type="AlphaFoldDB" id="A0A6J3DG87"/>
<dbReference type="GO" id="GO:0008270">
    <property type="term" value="F:zinc ion binding"/>
    <property type="evidence" value="ECO:0007669"/>
    <property type="project" value="UniProtKB-KW"/>
</dbReference>
<dbReference type="CTD" id="326"/>
<organism evidence="9 10">
    <name type="scientific">Aythya fuligula</name>
    <name type="common">Tufted duck</name>
    <name type="synonym">Anas fuligula</name>
    <dbReference type="NCBI Taxonomy" id="219594"/>
    <lineage>
        <taxon>Eukaryota</taxon>
        <taxon>Metazoa</taxon>
        <taxon>Chordata</taxon>
        <taxon>Craniata</taxon>
        <taxon>Vertebrata</taxon>
        <taxon>Euteleostomi</taxon>
        <taxon>Archelosauria</taxon>
        <taxon>Archosauria</taxon>
        <taxon>Dinosauria</taxon>
        <taxon>Saurischia</taxon>
        <taxon>Theropoda</taxon>
        <taxon>Coelurosauria</taxon>
        <taxon>Aves</taxon>
        <taxon>Neognathae</taxon>
        <taxon>Galloanserae</taxon>
        <taxon>Anseriformes</taxon>
        <taxon>Anatidae</taxon>
        <taxon>Aythyinae</taxon>
        <taxon>Aythya</taxon>
    </lineage>
</organism>
<dbReference type="SMART" id="SM00249">
    <property type="entry name" value="PHD"/>
    <property type="match status" value="1"/>
</dbReference>
<protein>
    <submittedName>
        <fullName evidence="10">Autoimmune regulator</fullName>
    </submittedName>
</protein>
<feature type="domain" description="HSR" evidence="8">
    <location>
        <begin position="1"/>
        <end position="108"/>
    </location>
</feature>
<feature type="compositionally biased region" description="Low complexity" evidence="6">
    <location>
        <begin position="173"/>
        <end position="188"/>
    </location>
</feature>
<dbReference type="PROSITE" id="PS50016">
    <property type="entry name" value="ZF_PHD_2"/>
    <property type="match status" value="1"/>
</dbReference>
<reference evidence="10" key="1">
    <citation type="submission" date="2025-08" db="UniProtKB">
        <authorList>
            <consortium name="RefSeq"/>
        </authorList>
    </citation>
    <scope>IDENTIFICATION</scope>
    <source>
        <tissue evidence="10">Lung</tissue>
    </source>
</reference>
<dbReference type="GO" id="GO:0045182">
    <property type="term" value="F:translation regulator activity"/>
    <property type="evidence" value="ECO:0007669"/>
    <property type="project" value="InterPro"/>
</dbReference>
<feature type="domain" description="PHD-type" evidence="7">
    <location>
        <begin position="251"/>
        <end position="298"/>
    </location>
</feature>
<evidence type="ECO:0000256" key="5">
    <source>
        <dbReference type="PROSITE-ProRule" id="PRU00146"/>
    </source>
</evidence>
<accession>A0A6J3DG87</accession>
<evidence type="ECO:0000259" key="7">
    <source>
        <dbReference type="PROSITE" id="PS50016"/>
    </source>
</evidence>
<dbReference type="GeneID" id="116492475"/>
<dbReference type="PRINTS" id="PR01711">
    <property type="entry name" value="AIREGULATOR"/>
</dbReference>
<dbReference type="GO" id="GO:0003677">
    <property type="term" value="F:DNA binding"/>
    <property type="evidence" value="ECO:0007669"/>
    <property type="project" value="UniProtKB-KW"/>
</dbReference>
<feature type="compositionally biased region" description="Polar residues" evidence="6">
    <location>
        <begin position="239"/>
        <end position="248"/>
    </location>
</feature>
<dbReference type="InterPro" id="IPR011011">
    <property type="entry name" value="Znf_FYVE_PHD"/>
</dbReference>
<dbReference type="Proteomes" id="UP000504639">
    <property type="component" value="Chromosome 9"/>
</dbReference>
<dbReference type="KEGG" id="aful:116492475"/>
<dbReference type="Gene3D" id="3.30.40.10">
    <property type="entry name" value="Zinc/RING finger domain, C3HC4 (zinc finger)"/>
    <property type="match status" value="1"/>
</dbReference>
<dbReference type="InterPro" id="IPR008087">
    <property type="entry name" value="AIRE"/>
</dbReference>
<evidence type="ECO:0000256" key="1">
    <source>
        <dbReference type="ARBA" id="ARBA00022723"/>
    </source>
</evidence>
<gene>
    <name evidence="10" type="primary">AIRE</name>
</gene>
<dbReference type="GO" id="GO:0006959">
    <property type="term" value="P:humoral immune response"/>
    <property type="evidence" value="ECO:0007669"/>
    <property type="project" value="InterPro"/>
</dbReference>